<name>A0A9J6E0G7_RHIMP</name>
<dbReference type="GO" id="GO:0003676">
    <property type="term" value="F:nucleic acid binding"/>
    <property type="evidence" value="ECO:0007669"/>
    <property type="project" value="InterPro"/>
</dbReference>
<evidence type="ECO:0000313" key="1">
    <source>
        <dbReference type="EMBL" id="KAH8028039.1"/>
    </source>
</evidence>
<dbReference type="InterPro" id="IPR036397">
    <property type="entry name" value="RNaseH_sf"/>
</dbReference>
<reference evidence="1" key="2">
    <citation type="submission" date="2021-09" db="EMBL/GenBank/DDBJ databases">
        <authorList>
            <person name="Jia N."/>
            <person name="Wang J."/>
            <person name="Shi W."/>
            <person name="Du L."/>
            <person name="Sun Y."/>
            <person name="Zhan W."/>
            <person name="Jiang J."/>
            <person name="Wang Q."/>
            <person name="Zhang B."/>
            <person name="Ji P."/>
            <person name="Sakyi L.B."/>
            <person name="Cui X."/>
            <person name="Yuan T."/>
            <person name="Jiang B."/>
            <person name="Yang W."/>
            <person name="Lam T.T.-Y."/>
            <person name="Chang Q."/>
            <person name="Ding S."/>
            <person name="Wang X."/>
            <person name="Zhu J."/>
            <person name="Ruan X."/>
            <person name="Zhao L."/>
            <person name="Wei J."/>
            <person name="Que T."/>
            <person name="Du C."/>
            <person name="Cheng J."/>
            <person name="Dai P."/>
            <person name="Han X."/>
            <person name="Huang E."/>
            <person name="Gao Y."/>
            <person name="Liu J."/>
            <person name="Shao H."/>
            <person name="Ye R."/>
            <person name="Li L."/>
            <person name="Wei W."/>
            <person name="Wang X."/>
            <person name="Wang C."/>
            <person name="Huo Q."/>
            <person name="Li W."/>
            <person name="Guo W."/>
            <person name="Chen H."/>
            <person name="Chen S."/>
            <person name="Zhou L."/>
            <person name="Zhou L."/>
            <person name="Ni X."/>
            <person name="Tian J."/>
            <person name="Zhou Y."/>
            <person name="Sheng Y."/>
            <person name="Liu T."/>
            <person name="Pan Y."/>
            <person name="Xia L."/>
            <person name="Li J."/>
            <person name="Zhao F."/>
            <person name="Cao W."/>
        </authorList>
    </citation>
    <scope>NUCLEOTIDE SEQUENCE</scope>
    <source>
        <strain evidence="1">Rmic-2018</strain>
        <tissue evidence="1">Larvae</tissue>
    </source>
</reference>
<dbReference type="EMBL" id="JABSTU010000006">
    <property type="protein sequence ID" value="KAH8028039.1"/>
    <property type="molecule type" value="Genomic_DNA"/>
</dbReference>
<gene>
    <name evidence="1" type="ORF">HPB51_012625</name>
</gene>
<evidence type="ECO:0000313" key="2">
    <source>
        <dbReference type="Proteomes" id="UP000821866"/>
    </source>
</evidence>
<dbReference type="Proteomes" id="UP000821866">
    <property type="component" value="Chromosome 4"/>
</dbReference>
<reference evidence="1" key="1">
    <citation type="journal article" date="2020" name="Cell">
        <title>Large-Scale Comparative Analyses of Tick Genomes Elucidate Their Genetic Diversity and Vector Capacities.</title>
        <authorList>
            <consortium name="Tick Genome and Microbiome Consortium (TIGMIC)"/>
            <person name="Jia N."/>
            <person name="Wang J."/>
            <person name="Shi W."/>
            <person name="Du L."/>
            <person name="Sun Y."/>
            <person name="Zhan W."/>
            <person name="Jiang J.F."/>
            <person name="Wang Q."/>
            <person name="Zhang B."/>
            <person name="Ji P."/>
            <person name="Bell-Sakyi L."/>
            <person name="Cui X.M."/>
            <person name="Yuan T.T."/>
            <person name="Jiang B.G."/>
            <person name="Yang W.F."/>
            <person name="Lam T.T."/>
            <person name="Chang Q.C."/>
            <person name="Ding S.J."/>
            <person name="Wang X.J."/>
            <person name="Zhu J.G."/>
            <person name="Ruan X.D."/>
            <person name="Zhao L."/>
            <person name="Wei J.T."/>
            <person name="Ye R.Z."/>
            <person name="Que T.C."/>
            <person name="Du C.H."/>
            <person name="Zhou Y.H."/>
            <person name="Cheng J.X."/>
            <person name="Dai P.F."/>
            <person name="Guo W.B."/>
            <person name="Han X.H."/>
            <person name="Huang E.J."/>
            <person name="Li L.F."/>
            <person name="Wei W."/>
            <person name="Gao Y.C."/>
            <person name="Liu J.Z."/>
            <person name="Shao H.Z."/>
            <person name="Wang X."/>
            <person name="Wang C.C."/>
            <person name="Yang T.C."/>
            <person name="Huo Q.B."/>
            <person name="Li W."/>
            <person name="Chen H.Y."/>
            <person name="Chen S.E."/>
            <person name="Zhou L.G."/>
            <person name="Ni X.B."/>
            <person name="Tian J.H."/>
            <person name="Sheng Y."/>
            <person name="Liu T."/>
            <person name="Pan Y.S."/>
            <person name="Xia L.Y."/>
            <person name="Li J."/>
            <person name="Zhao F."/>
            <person name="Cao W.C."/>
        </authorList>
    </citation>
    <scope>NUCLEOTIDE SEQUENCE</scope>
    <source>
        <strain evidence="1">Rmic-2018</strain>
    </source>
</reference>
<protein>
    <submittedName>
        <fullName evidence="1">Uncharacterized protein</fullName>
    </submittedName>
</protein>
<dbReference type="AlphaFoldDB" id="A0A9J6E0G7"/>
<organism evidence="1 2">
    <name type="scientific">Rhipicephalus microplus</name>
    <name type="common">Cattle tick</name>
    <name type="synonym">Boophilus microplus</name>
    <dbReference type="NCBI Taxonomy" id="6941"/>
    <lineage>
        <taxon>Eukaryota</taxon>
        <taxon>Metazoa</taxon>
        <taxon>Ecdysozoa</taxon>
        <taxon>Arthropoda</taxon>
        <taxon>Chelicerata</taxon>
        <taxon>Arachnida</taxon>
        <taxon>Acari</taxon>
        <taxon>Parasitiformes</taxon>
        <taxon>Ixodida</taxon>
        <taxon>Ixodoidea</taxon>
        <taxon>Ixodidae</taxon>
        <taxon>Rhipicephalinae</taxon>
        <taxon>Rhipicephalus</taxon>
        <taxon>Boophilus</taxon>
    </lineage>
</organism>
<proteinExistence type="predicted"/>
<keyword evidence="2" id="KW-1185">Reference proteome</keyword>
<sequence>MSQLIYSSLQKRGVAVLDWPPQSQVMNIIENIRGYMKAALCFHSLLGLSLNNLWSAVQDCWQEARANVQTFTDLYASLLDRMRAVIEAHGGATRF</sequence>
<comment type="caution">
    <text evidence="1">The sequence shown here is derived from an EMBL/GenBank/DDBJ whole genome shotgun (WGS) entry which is preliminary data.</text>
</comment>
<accession>A0A9J6E0G7</accession>
<dbReference type="Gene3D" id="3.30.420.10">
    <property type="entry name" value="Ribonuclease H-like superfamily/Ribonuclease H"/>
    <property type="match status" value="1"/>
</dbReference>